<evidence type="ECO:0000256" key="3">
    <source>
        <dbReference type="ARBA" id="ARBA00022980"/>
    </source>
</evidence>
<proteinExistence type="inferred from homology"/>
<reference evidence="9" key="1">
    <citation type="submission" date="2023-10" db="EMBL/GenBank/DDBJ databases">
        <title>Genome assemblies of two species of porcelain crab, Petrolisthes cinctipes and Petrolisthes manimaculis (Anomura: Porcellanidae).</title>
        <authorList>
            <person name="Angst P."/>
        </authorList>
    </citation>
    <scope>NUCLEOTIDE SEQUENCE</scope>
    <source>
        <strain evidence="9">PB745_01</strain>
        <tissue evidence="9">Gill</tissue>
    </source>
</reference>
<protein>
    <recommendedName>
        <fullName evidence="5">Large ribosomal subunit protein P2</fullName>
    </recommendedName>
    <alternativeName>
        <fullName evidence="6">60S acidic ribosomal protein P2</fullName>
    </alternativeName>
</protein>
<dbReference type="Pfam" id="PF00428">
    <property type="entry name" value="Ribosomal_60s"/>
    <property type="match status" value="1"/>
</dbReference>
<evidence type="ECO:0000256" key="7">
    <source>
        <dbReference type="SAM" id="MobiDB-lite"/>
    </source>
</evidence>
<feature type="compositionally biased region" description="Gly residues" evidence="7">
    <location>
        <begin position="97"/>
        <end position="106"/>
    </location>
</feature>
<dbReference type="EMBL" id="JAWQEG010001253">
    <property type="protein sequence ID" value="KAK3881138.1"/>
    <property type="molecule type" value="Genomic_DNA"/>
</dbReference>
<keyword evidence="10" id="KW-1185">Reference proteome</keyword>
<dbReference type="HAMAP" id="MF_01478">
    <property type="entry name" value="Ribosomal_L12_arch"/>
    <property type="match status" value="1"/>
</dbReference>
<evidence type="ECO:0000256" key="6">
    <source>
        <dbReference type="ARBA" id="ARBA00035443"/>
    </source>
</evidence>
<dbReference type="Proteomes" id="UP001286313">
    <property type="component" value="Unassembled WGS sequence"/>
</dbReference>
<comment type="caution">
    <text evidence="9">The sequence shown here is derived from an EMBL/GenBank/DDBJ whole genome shotgun (WGS) entry which is preliminary data.</text>
</comment>
<evidence type="ECO:0000256" key="4">
    <source>
        <dbReference type="ARBA" id="ARBA00023274"/>
    </source>
</evidence>
<keyword evidence="8" id="KW-0732">Signal</keyword>
<comment type="function">
    <text evidence="1">Plays an important role in the elongation step of protein synthesis.</text>
</comment>
<comment type="similarity">
    <text evidence="2">Belongs to the eukaryotic ribosomal protein P1/P2 family.</text>
</comment>
<sequence>MGAFTLTILFLLVNTVLCEWTRFVPSGLRYISMRYVAAYCLAALGGASPSAKDIEKVLASVGVDCDAALAKKVVSELEGKNLAAVIDEGMGKLGTMPVGGGGGGGAAVASSSAPDAKKEEEKKEEEEPEEESDDDMGFGLFD</sequence>
<evidence type="ECO:0000256" key="1">
    <source>
        <dbReference type="ARBA" id="ARBA00003362"/>
    </source>
</evidence>
<dbReference type="GO" id="GO:0022625">
    <property type="term" value="C:cytosolic large ribosomal subunit"/>
    <property type="evidence" value="ECO:0007669"/>
    <property type="project" value="InterPro"/>
</dbReference>
<evidence type="ECO:0000256" key="2">
    <source>
        <dbReference type="ARBA" id="ARBA00005436"/>
    </source>
</evidence>
<name>A0AAE1KRE6_PETCI</name>
<dbReference type="GO" id="GO:0002182">
    <property type="term" value="P:cytoplasmic translational elongation"/>
    <property type="evidence" value="ECO:0007669"/>
    <property type="project" value="InterPro"/>
</dbReference>
<dbReference type="CDD" id="cd05833">
    <property type="entry name" value="Ribosomal_P2"/>
    <property type="match status" value="1"/>
</dbReference>
<dbReference type="InterPro" id="IPR044076">
    <property type="entry name" value="Ribosomal_P2"/>
</dbReference>
<feature type="chain" id="PRO_5041970826" description="Large ribosomal subunit protein P2" evidence="8">
    <location>
        <begin position="19"/>
        <end position="142"/>
    </location>
</feature>
<dbReference type="PANTHER" id="PTHR21141">
    <property type="entry name" value="60S ACIDIC RIBOSOMAL PROTEIN FAMILY MEMBER"/>
    <property type="match status" value="1"/>
</dbReference>
<evidence type="ECO:0000313" key="9">
    <source>
        <dbReference type="EMBL" id="KAK3881138.1"/>
    </source>
</evidence>
<dbReference type="PANTHER" id="PTHR21141:SF5">
    <property type="entry name" value="LARGE RIBOSOMAL SUBUNIT PROTEIN P2"/>
    <property type="match status" value="1"/>
</dbReference>
<organism evidence="9 10">
    <name type="scientific">Petrolisthes cinctipes</name>
    <name type="common">Flat porcelain crab</name>
    <dbReference type="NCBI Taxonomy" id="88211"/>
    <lineage>
        <taxon>Eukaryota</taxon>
        <taxon>Metazoa</taxon>
        <taxon>Ecdysozoa</taxon>
        <taxon>Arthropoda</taxon>
        <taxon>Crustacea</taxon>
        <taxon>Multicrustacea</taxon>
        <taxon>Malacostraca</taxon>
        <taxon>Eumalacostraca</taxon>
        <taxon>Eucarida</taxon>
        <taxon>Decapoda</taxon>
        <taxon>Pleocyemata</taxon>
        <taxon>Anomura</taxon>
        <taxon>Galatheoidea</taxon>
        <taxon>Porcellanidae</taxon>
        <taxon>Petrolisthes</taxon>
    </lineage>
</organism>
<feature type="signal peptide" evidence="8">
    <location>
        <begin position="1"/>
        <end position="18"/>
    </location>
</feature>
<dbReference type="AlphaFoldDB" id="A0AAE1KRE6"/>
<evidence type="ECO:0000256" key="5">
    <source>
        <dbReference type="ARBA" id="ARBA00035301"/>
    </source>
</evidence>
<feature type="compositionally biased region" description="Acidic residues" evidence="7">
    <location>
        <begin position="122"/>
        <end position="136"/>
    </location>
</feature>
<gene>
    <name evidence="9" type="ORF">Pcinc_014425</name>
</gene>
<feature type="region of interest" description="Disordered" evidence="7">
    <location>
        <begin position="96"/>
        <end position="142"/>
    </location>
</feature>
<dbReference type="InterPro" id="IPR038716">
    <property type="entry name" value="P1/P2_N_sf"/>
</dbReference>
<dbReference type="Gene3D" id="1.10.10.1410">
    <property type="match status" value="1"/>
</dbReference>
<dbReference type="InterPro" id="IPR027534">
    <property type="entry name" value="Ribosomal_P1/P2"/>
</dbReference>
<evidence type="ECO:0000313" key="10">
    <source>
        <dbReference type="Proteomes" id="UP001286313"/>
    </source>
</evidence>
<keyword evidence="4" id="KW-0687">Ribonucleoprotein</keyword>
<dbReference type="GO" id="GO:0003735">
    <property type="term" value="F:structural constituent of ribosome"/>
    <property type="evidence" value="ECO:0007669"/>
    <property type="project" value="InterPro"/>
</dbReference>
<dbReference type="FunFam" id="1.10.10.1410:FF:000002">
    <property type="entry name" value="60S acidic ribosomal protein P2"/>
    <property type="match status" value="1"/>
</dbReference>
<keyword evidence="3" id="KW-0689">Ribosomal protein</keyword>
<evidence type="ECO:0000256" key="8">
    <source>
        <dbReference type="SAM" id="SignalP"/>
    </source>
</evidence>
<accession>A0AAE1KRE6</accession>